<dbReference type="Gene3D" id="2.40.10.10">
    <property type="entry name" value="Trypsin-like serine proteases"/>
    <property type="match status" value="2"/>
</dbReference>
<accession>A0A9C6SXF4</accession>
<dbReference type="GO" id="GO:0006508">
    <property type="term" value="P:proteolysis"/>
    <property type="evidence" value="ECO:0007669"/>
    <property type="project" value="InterPro"/>
</dbReference>
<dbReference type="InterPro" id="IPR009003">
    <property type="entry name" value="Peptidase_S1_PA"/>
</dbReference>
<dbReference type="InterPro" id="IPR001254">
    <property type="entry name" value="Trypsin_dom"/>
</dbReference>
<feature type="signal peptide" evidence="1">
    <location>
        <begin position="1"/>
        <end position="18"/>
    </location>
</feature>
<protein>
    <submittedName>
        <fullName evidence="4">Uncharacterized protein LOC117577416 isoform X4</fullName>
    </submittedName>
    <submittedName>
        <fullName evidence="5">Uncharacterized protein LOC117577416 isoform X6</fullName>
    </submittedName>
</protein>
<dbReference type="OrthoDB" id="7872189at2759"/>
<dbReference type="Pfam" id="PF00089">
    <property type="entry name" value="Trypsin"/>
    <property type="match status" value="1"/>
</dbReference>
<organism evidence="3 4">
    <name type="scientific">Drosophila albomicans</name>
    <name type="common">Fruit fly</name>
    <dbReference type="NCBI Taxonomy" id="7291"/>
    <lineage>
        <taxon>Eukaryota</taxon>
        <taxon>Metazoa</taxon>
        <taxon>Ecdysozoa</taxon>
        <taxon>Arthropoda</taxon>
        <taxon>Hexapoda</taxon>
        <taxon>Insecta</taxon>
        <taxon>Pterygota</taxon>
        <taxon>Neoptera</taxon>
        <taxon>Endopterygota</taxon>
        <taxon>Diptera</taxon>
        <taxon>Brachycera</taxon>
        <taxon>Muscomorpha</taxon>
        <taxon>Ephydroidea</taxon>
        <taxon>Drosophilidae</taxon>
        <taxon>Drosophila</taxon>
    </lineage>
</organism>
<dbReference type="Proteomes" id="UP000515160">
    <property type="component" value="Chromosome X"/>
</dbReference>
<dbReference type="SUPFAM" id="SSF50494">
    <property type="entry name" value="Trypsin-like serine proteases"/>
    <property type="match status" value="1"/>
</dbReference>
<gene>
    <name evidence="4 5" type="primary">LOC117577416</name>
</gene>
<sequence length="345" mass="38712">MIVIRLFGVIFTLTLVMAVPKPLDEPKHKEFDTCGGDGEFPLGVCRYPENCCTIEEYLMQRNIGYNDVPSCGFNSPFKGKMICCPKTDTQRTTSGPSIFRFTGTHLVTMRYFKNEEMDDYVYRCTGVLLSSSHVLASKQCAGEEGEELLRPSRVKLGSQDAGRVDDKADIKKDIKKLTSYKNDLVLIKLRTTLNTTQLMGNVSIAKLCHPDDLKGYPNFFAAGYSYSTEKNESCTKFTMQLQNLNLKECNNVKVTRQIEDLATDQSHFCLRPLPIYKEGEECSKCLTATSSVLHVQRMDGSQCVAGIATPTSNEFIEEDSPLYFTNILTNSVSDFFNENNVGRTN</sequence>
<dbReference type="RefSeq" id="XP_051861030.1">
    <property type="nucleotide sequence ID" value="XM_052005070.1"/>
</dbReference>
<dbReference type="AlphaFoldDB" id="A0A9C6SXF4"/>
<dbReference type="GeneID" id="117577416"/>
<proteinExistence type="predicted"/>
<evidence type="ECO:0000313" key="3">
    <source>
        <dbReference type="Proteomes" id="UP000515160"/>
    </source>
</evidence>
<evidence type="ECO:0000259" key="2">
    <source>
        <dbReference type="Pfam" id="PF00089"/>
    </source>
</evidence>
<evidence type="ECO:0000256" key="1">
    <source>
        <dbReference type="SAM" id="SignalP"/>
    </source>
</evidence>
<evidence type="ECO:0000313" key="4">
    <source>
        <dbReference type="RefSeq" id="XP_051861030.1"/>
    </source>
</evidence>
<keyword evidence="3" id="KW-1185">Reference proteome</keyword>
<dbReference type="GO" id="GO:0004252">
    <property type="term" value="F:serine-type endopeptidase activity"/>
    <property type="evidence" value="ECO:0007669"/>
    <property type="project" value="InterPro"/>
</dbReference>
<feature type="chain" id="PRO_5044697864" evidence="1">
    <location>
        <begin position="19"/>
        <end position="345"/>
    </location>
</feature>
<dbReference type="RefSeq" id="XP_051861034.1">
    <property type="nucleotide sequence ID" value="XM_052005074.1"/>
</dbReference>
<dbReference type="InterPro" id="IPR043504">
    <property type="entry name" value="Peptidase_S1_PA_chymotrypsin"/>
</dbReference>
<name>A0A9C6SXF4_DROAB</name>
<reference evidence="4 5" key="1">
    <citation type="submission" date="2025-04" db="UniProtKB">
        <authorList>
            <consortium name="RefSeq"/>
        </authorList>
    </citation>
    <scope>IDENTIFICATION</scope>
    <source>
        <strain evidence="4 5">15112-1751.03</strain>
        <tissue evidence="4 5">Whole Adult</tissue>
    </source>
</reference>
<feature type="domain" description="Peptidase S1" evidence="2">
    <location>
        <begin position="122"/>
        <end position="257"/>
    </location>
</feature>
<keyword evidence="1" id="KW-0732">Signal</keyword>
<evidence type="ECO:0000313" key="5">
    <source>
        <dbReference type="RefSeq" id="XP_051861034.1"/>
    </source>
</evidence>